<comment type="cofactor">
    <cofactor evidence="1">
        <name>Mn(2+)</name>
        <dbReference type="ChEBI" id="CHEBI:29035"/>
    </cofactor>
</comment>
<reference evidence="13 14" key="1">
    <citation type="submission" date="2016-10" db="EMBL/GenBank/DDBJ databases">
        <authorList>
            <person name="de Groot N.N."/>
        </authorList>
    </citation>
    <scope>NUCLEOTIDE SEQUENCE [LARGE SCALE GENOMIC DNA]</scope>
    <source>
        <strain evidence="13 14">CGMCC 1.10959</strain>
    </source>
</reference>
<comment type="cofactor">
    <cofactor evidence="2">
        <name>Mg(2+)</name>
        <dbReference type="ChEBI" id="CHEBI:18420"/>
    </cofactor>
</comment>
<feature type="binding site" evidence="10">
    <location>
        <begin position="82"/>
        <end position="89"/>
    </location>
    <ligand>
        <name>NADP(+)</name>
        <dbReference type="ChEBI" id="CHEBI:58349"/>
    </ligand>
</feature>
<name>A0A1I7BTD3_9RHOB</name>
<dbReference type="Gene3D" id="3.40.50.10750">
    <property type="entry name" value="Isocitrate/Isopropylmalate dehydrogenase-like"/>
    <property type="match status" value="1"/>
</dbReference>
<dbReference type="Proteomes" id="UP000182466">
    <property type="component" value="Unassembled WGS sequence"/>
</dbReference>
<keyword evidence="14" id="KW-1185">Reference proteome</keyword>
<protein>
    <submittedName>
        <fullName evidence="13">Malate dehydrogenase (Oxaloacetate-decarboxylating)(NADP+)</fullName>
    </submittedName>
</protein>
<dbReference type="Pfam" id="PF01515">
    <property type="entry name" value="PTA_PTB"/>
    <property type="match status" value="1"/>
</dbReference>
<dbReference type="InterPro" id="IPR036291">
    <property type="entry name" value="NAD(P)-bd_dom_sf"/>
</dbReference>
<feature type="binding site" evidence="10">
    <location>
        <position position="168"/>
    </location>
    <ligand>
        <name>a divalent metal cation</name>
        <dbReference type="ChEBI" id="CHEBI:60240"/>
    </ligand>
</feature>
<dbReference type="AlphaFoldDB" id="A0A1I7BTD3"/>
<evidence type="ECO:0000256" key="7">
    <source>
        <dbReference type="ARBA" id="ARBA00023268"/>
    </source>
</evidence>
<dbReference type="eggNOG" id="COG0280">
    <property type="taxonomic scope" value="Bacteria"/>
</dbReference>
<feature type="binding site" evidence="9">
    <location>
        <position position="143"/>
    </location>
    <ligand>
        <name>a divalent metal cation</name>
        <dbReference type="ChEBI" id="CHEBI:60240"/>
    </ligand>
</feature>
<evidence type="ECO:0000313" key="13">
    <source>
        <dbReference type="EMBL" id="SFT90399.1"/>
    </source>
</evidence>
<dbReference type="InterPro" id="IPR012302">
    <property type="entry name" value="Malic_NAD-bd"/>
</dbReference>
<keyword evidence="10" id="KW-0521">NADP</keyword>
<comment type="similarity">
    <text evidence="4">In the C-terminal section; belongs to the phosphate acetyltransferase and butyryltransferase family.</text>
</comment>
<comment type="similarity">
    <text evidence="3">In the N-terminal section; belongs to the malic enzymes family.</text>
</comment>
<dbReference type="SMART" id="SM00919">
    <property type="entry name" value="Malic_M"/>
    <property type="match status" value="1"/>
</dbReference>
<dbReference type="CDD" id="cd05311">
    <property type="entry name" value="NAD_bind_2_malic_enz"/>
    <property type="match status" value="1"/>
</dbReference>
<dbReference type="Gene3D" id="3.40.50.10380">
    <property type="entry name" value="Malic enzyme, N-terminal domain"/>
    <property type="match status" value="1"/>
</dbReference>
<dbReference type="STRING" id="999627.SAMN05216236_1125"/>
<keyword evidence="6" id="KW-0560">Oxidoreductase</keyword>
<dbReference type="InterPro" id="IPR012188">
    <property type="entry name" value="ME_PTA"/>
</dbReference>
<evidence type="ECO:0000313" key="14">
    <source>
        <dbReference type="Proteomes" id="UP000182466"/>
    </source>
</evidence>
<evidence type="ECO:0000256" key="4">
    <source>
        <dbReference type="ARBA" id="ARBA00008756"/>
    </source>
</evidence>
<dbReference type="FunFam" id="3.40.50.10380:FF:000003">
    <property type="entry name" value="NADP-dependent malic enzyme"/>
    <property type="match status" value="1"/>
</dbReference>
<dbReference type="InterPro" id="IPR045213">
    <property type="entry name" value="Malic_NAD-bd_bact_type"/>
</dbReference>
<dbReference type="InterPro" id="IPR042113">
    <property type="entry name" value="P_AcTrfase_dom1"/>
</dbReference>
<accession>A0A1I7BTD3</accession>
<evidence type="ECO:0000256" key="3">
    <source>
        <dbReference type="ARBA" id="ARBA00007686"/>
    </source>
</evidence>
<sequence length="767" mass="83107">MTKRSAAEQALREAALRYHEFPTPGKLGVRVTTPMTTQRDLSLAYSPGVAEACMDIHENPADAFRYTGKGNRVAVISNGTAVLGLGNIGALASKPVMEGKIALFKKFADLDGFDIEVNEDDPAKLAEIVIALEPTFGAVNLEDIKAPQCFEVERICKERMNIPVFHDDQHGTAIVVAAGAINAMRIARKNFEDIKVAAVGGGAAGIACLTLLMDLGVKRENIWMCDRKGLCHMGRNDLDATKQRFAQPPQDGTPQIDDVIEGADLFLGVSGPGVITKETIKTMAKDPVIMALANPTPEIMPEDAKAAREDAIICTGRSDYPNQINNVLCFPFIFRGALDVRATQINEPMKVACAHALAELARKTSSAEAAMAYRDERMVFGRDYLIPKPFDPRLLATVASAVAQAAIDSGVAKRPINIEEYRSKLEGNVFKTALLMRPVFDAATRFERKVIFAEGEDIRVLRAAQGMIEEGIENPILIGRPDVIQSRIERDALPIRIGSDFDLIDPTQDDRYRTYWETYLDLTERNGVSPASAQTIMRTNTTAIAAIAVRLNHADAMICGTQGDYRWHLDHAVQVLGGLDDGQGGKLHPIGALSPVILEQGVIFIADSQVHVEPDPIHLAETSVAAARHIRRFGIEPKIALLSHSVFGSLHTGSGDKMREALSILDGMDVDFEYEGEMHADHALNPDLRQSVFRNSRLTGAANCLIFSNVDAASGGRNLLKQLAGGIEIGPVLMGMGNRVQIVSPSVTPRGLVNIAALARTPVASYG</sequence>
<evidence type="ECO:0000256" key="10">
    <source>
        <dbReference type="PIRSR" id="PIRSR036684-3"/>
    </source>
</evidence>
<evidence type="ECO:0000256" key="9">
    <source>
        <dbReference type="PIRSR" id="PIRSR036684-2"/>
    </source>
</evidence>
<feature type="domain" description="Malic enzyme NAD-binding" evidence="11">
    <location>
        <begin position="169"/>
        <end position="407"/>
    </location>
</feature>
<evidence type="ECO:0000256" key="5">
    <source>
        <dbReference type="ARBA" id="ARBA00022723"/>
    </source>
</evidence>
<dbReference type="GO" id="GO:0046872">
    <property type="term" value="F:metal ion binding"/>
    <property type="evidence" value="ECO:0007669"/>
    <property type="project" value="UniProtKB-KW"/>
</dbReference>
<evidence type="ECO:0000259" key="11">
    <source>
        <dbReference type="SMART" id="SM00919"/>
    </source>
</evidence>
<dbReference type="InterPro" id="IPR037062">
    <property type="entry name" value="Malic_N_dom_sf"/>
</dbReference>
<dbReference type="InterPro" id="IPR002505">
    <property type="entry name" value="PTA_PTB"/>
</dbReference>
<evidence type="ECO:0000256" key="6">
    <source>
        <dbReference type="ARBA" id="ARBA00023002"/>
    </source>
</evidence>
<dbReference type="SMART" id="SM01274">
    <property type="entry name" value="malic"/>
    <property type="match status" value="1"/>
</dbReference>
<keyword evidence="7" id="KW-0511">Multifunctional enzyme</keyword>
<dbReference type="InterPro" id="IPR012301">
    <property type="entry name" value="Malic_N_dom"/>
</dbReference>
<proteinExistence type="inferred from homology"/>
<feature type="binding site" evidence="10">
    <location>
        <position position="294"/>
    </location>
    <ligand>
        <name>a divalent metal cation</name>
        <dbReference type="ChEBI" id="CHEBI:60240"/>
    </ligand>
</feature>
<dbReference type="FunFam" id="3.40.50.720:FF:000095">
    <property type="entry name" value="NADP-dependent malic enzyme"/>
    <property type="match status" value="1"/>
</dbReference>
<dbReference type="SUPFAM" id="SSF53659">
    <property type="entry name" value="Isocitrate/Isopropylmalate dehydrogenase-like"/>
    <property type="match status" value="1"/>
</dbReference>
<dbReference type="Gene3D" id="3.40.50.10950">
    <property type="match status" value="1"/>
</dbReference>
<dbReference type="InterPro" id="IPR015884">
    <property type="entry name" value="Malic_enzyme_CS"/>
</dbReference>
<dbReference type="Pfam" id="PF03949">
    <property type="entry name" value="Malic_M"/>
    <property type="match status" value="1"/>
</dbReference>
<dbReference type="PIRSF" id="PIRSF036684">
    <property type="entry name" value="ME_PTA"/>
    <property type="match status" value="1"/>
</dbReference>
<dbReference type="eggNOG" id="COG0281">
    <property type="taxonomic scope" value="Bacteria"/>
</dbReference>
<dbReference type="GO" id="GO:0006108">
    <property type="term" value="P:malate metabolic process"/>
    <property type="evidence" value="ECO:0007669"/>
    <property type="project" value="InterPro"/>
</dbReference>
<organism evidence="13 14">
    <name type="scientific">Sedimentitalea nanhaiensis</name>
    <dbReference type="NCBI Taxonomy" id="999627"/>
    <lineage>
        <taxon>Bacteria</taxon>
        <taxon>Pseudomonadati</taxon>
        <taxon>Pseudomonadota</taxon>
        <taxon>Alphaproteobacteria</taxon>
        <taxon>Rhodobacterales</taxon>
        <taxon>Paracoccaceae</taxon>
        <taxon>Sedimentitalea</taxon>
    </lineage>
</organism>
<evidence type="ECO:0000256" key="1">
    <source>
        <dbReference type="ARBA" id="ARBA00001936"/>
    </source>
</evidence>
<feature type="domain" description="Malic enzyme N-terminal" evidence="12">
    <location>
        <begin position="24"/>
        <end position="157"/>
    </location>
</feature>
<keyword evidence="5 9" id="KW-0479">Metal-binding</keyword>
<dbReference type="PROSITE" id="PS00331">
    <property type="entry name" value="MALIC_ENZYMES"/>
    <property type="match status" value="1"/>
</dbReference>
<dbReference type="InterPro" id="IPR042112">
    <property type="entry name" value="P_AcTrfase_dom2"/>
</dbReference>
<dbReference type="Pfam" id="PF00390">
    <property type="entry name" value="malic"/>
    <property type="match status" value="1"/>
</dbReference>
<evidence type="ECO:0000256" key="8">
    <source>
        <dbReference type="PIRSR" id="PIRSR036684-1"/>
    </source>
</evidence>
<dbReference type="GO" id="GO:0004470">
    <property type="term" value="F:malic enzyme activity"/>
    <property type="evidence" value="ECO:0007669"/>
    <property type="project" value="InterPro"/>
</dbReference>
<gene>
    <name evidence="13" type="ORF">SAMN05216236_1125</name>
</gene>
<dbReference type="GO" id="GO:0051287">
    <property type="term" value="F:NAD binding"/>
    <property type="evidence" value="ECO:0007669"/>
    <property type="project" value="InterPro"/>
</dbReference>
<dbReference type="SUPFAM" id="SSF51735">
    <property type="entry name" value="NAD(P)-binding Rossmann-fold domains"/>
    <property type="match status" value="1"/>
</dbReference>
<dbReference type="PANTHER" id="PTHR43237">
    <property type="entry name" value="NADP-DEPENDENT MALIC ENZYME"/>
    <property type="match status" value="1"/>
</dbReference>
<dbReference type="RefSeq" id="WP_027264094.1">
    <property type="nucleotide sequence ID" value="NZ_FPAW01000012.1"/>
</dbReference>
<dbReference type="InterPro" id="IPR051674">
    <property type="entry name" value="Malate_Decarboxylase"/>
</dbReference>
<dbReference type="InterPro" id="IPR046346">
    <property type="entry name" value="Aminoacid_DH-like_N_sf"/>
</dbReference>
<dbReference type="SUPFAM" id="SSF53223">
    <property type="entry name" value="Aminoacid dehydrogenase-like, N-terminal domain"/>
    <property type="match status" value="1"/>
</dbReference>
<dbReference type="PANTHER" id="PTHR43237:SF4">
    <property type="entry name" value="NADP-DEPENDENT MALIC ENZYME"/>
    <property type="match status" value="1"/>
</dbReference>
<dbReference type="EMBL" id="FPAW01000012">
    <property type="protein sequence ID" value="SFT90399.1"/>
    <property type="molecule type" value="Genomic_DNA"/>
</dbReference>
<evidence type="ECO:0000259" key="12">
    <source>
        <dbReference type="SMART" id="SM01274"/>
    </source>
</evidence>
<dbReference type="Gene3D" id="3.40.50.720">
    <property type="entry name" value="NAD(P)-binding Rossmann-like Domain"/>
    <property type="match status" value="1"/>
</dbReference>
<feature type="binding site" evidence="9">
    <location>
        <position position="142"/>
    </location>
    <ligand>
        <name>a divalent metal cation</name>
        <dbReference type="ChEBI" id="CHEBI:60240"/>
    </ligand>
</feature>
<dbReference type="GO" id="GO:0016746">
    <property type="term" value="F:acyltransferase activity"/>
    <property type="evidence" value="ECO:0007669"/>
    <property type="project" value="InterPro"/>
</dbReference>
<evidence type="ECO:0000256" key="2">
    <source>
        <dbReference type="ARBA" id="ARBA00001946"/>
    </source>
</evidence>
<feature type="active site" description="Proton acceptor" evidence="8">
    <location>
        <position position="100"/>
    </location>
</feature>
<dbReference type="GO" id="GO:0016616">
    <property type="term" value="F:oxidoreductase activity, acting on the CH-OH group of donors, NAD or NADP as acceptor"/>
    <property type="evidence" value="ECO:0007669"/>
    <property type="project" value="InterPro"/>
</dbReference>
<dbReference type="OrthoDB" id="9805787at2"/>